<gene>
    <name evidence="1" type="ORF">SDC9_130384</name>
</gene>
<reference evidence="1" key="1">
    <citation type="submission" date="2019-08" db="EMBL/GenBank/DDBJ databases">
        <authorList>
            <person name="Kucharzyk K."/>
            <person name="Murdoch R.W."/>
            <person name="Higgins S."/>
            <person name="Loffler F."/>
        </authorList>
    </citation>
    <scope>NUCLEOTIDE SEQUENCE</scope>
</reference>
<dbReference type="AlphaFoldDB" id="A0A645D1D1"/>
<accession>A0A645D1D1</accession>
<proteinExistence type="predicted"/>
<dbReference type="EMBL" id="VSSQ01032144">
    <property type="protein sequence ID" value="MPM83320.1"/>
    <property type="molecule type" value="Genomic_DNA"/>
</dbReference>
<protein>
    <submittedName>
        <fullName evidence="1">Uncharacterized protein</fullName>
    </submittedName>
</protein>
<sequence length="160" mass="17704">MQGLSNRNKVGAILFRKFNPQRSRTAAAAIVCATATQPQQDFPAAMLHRVANELTYAIRAGFTGVFASLYLWQPGSRGHFNHCLPVGQMKVGCRDKLPIWPLHRYCDQRSSTGLVKTHDGSLPAVRHRDINECTAGSIRGKAFLCNFTDFTAGQRPFEGI</sequence>
<evidence type="ECO:0000313" key="1">
    <source>
        <dbReference type="EMBL" id="MPM83320.1"/>
    </source>
</evidence>
<comment type="caution">
    <text evidence="1">The sequence shown here is derived from an EMBL/GenBank/DDBJ whole genome shotgun (WGS) entry which is preliminary data.</text>
</comment>
<organism evidence="1">
    <name type="scientific">bioreactor metagenome</name>
    <dbReference type="NCBI Taxonomy" id="1076179"/>
    <lineage>
        <taxon>unclassified sequences</taxon>
        <taxon>metagenomes</taxon>
        <taxon>ecological metagenomes</taxon>
    </lineage>
</organism>
<name>A0A645D1D1_9ZZZZ</name>